<evidence type="ECO:0000313" key="2">
    <source>
        <dbReference type="Proteomes" id="UP000001784"/>
    </source>
</evidence>
<dbReference type="InterPro" id="IPR029063">
    <property type="entry name" value="SAM-dependent_MTases_sf"/>
</dbReference>
<name>A0LLZ6_SYNFM</name>
<dbReference type="AlphaFoldDB" id="A0LLZ6"/>
<accession>A0LLZ6</accession>
<dbReference type="EMBL" id="CP000478">
    <property type="protein sequence ID" value="ABK18448.1"/>
    <property type="molecule type" value="Genomic_DNA"/>
</dbReference>
<dbReference type="RefSeq" id="WP_011699615.1">
    <property type="nucleotide sequence ID" value="NC_008554.1"/>
</dbReference>
<protein>
    <recommendedName>
        <fullName evidence="3">DOT1 domain-containing protein</fullName>
    </recommendedName>
</protein>
<organism evidence="1 2">
    <name type="scientific">Syntrophobacter fumaroxidans (strain DSM 10017 / MPOB)</name>
    <dbReference type="NCBI Taxonomy" id="335543"/>
    <lineage>
        <taxon>Bacteria</taxon>
        <taxon>Pseudomonadati</taxon>
        <taxon>Thermodesulfobacteriota</taxon>
        <taxon>Syntrophobacteria</taxon>
        <taxon>Syntrophobacterales</taxon>
        <taxon>Syntrophobacteraceae</taxon>
        <taxon>Syntrophobacter</taxon>
    </lineage>
</organism>
<dbReference type="STRING" id="335543.Sfum_2770"/>
<dbReference type="HOGENOM" id="CLU_1336959_0_0_7"/>
<reference evidence="1 2" key="1">
    <citation type="submission" date="2006-10" db="EMBL/GenBank/DDBJ databases">
        <title>Complete sequence of Syntrophobacter fumaroxidans MPOB.</title>
        <authorList>
            <consortium name="US DOE Joint Genome Institute"/>
            <person name="Copeland A."/>
            <person name="Lucas S."/>
            <person name="Lapidus A."/>
            <person name="Barry K."/>
            <person name="Detter J.C."/>
            <person name="Glavina del Rio T."/>
            <person name="Hammon N."/>
            <person name="Israni S."/>
            <person name="Pitluck S."/>
            <person name="Goltsman E.G."/>
            <person name="Martinez M."/>
            <person name="Schmutz J."/>
            <person name="Larimer F."/>
            <person name="Land M."/>
            <person name="Hauser L."/>
            <person name="Kyrpides N."/>
            <person name="Kim E."/>
            <person name="Boone D.R."/>
            <person name="Brockman F."/>
            <person name="Culley D."/>
            <person name="Ferry J."/>
            <person name="Gunsalus R."/>
            <person name="McInerney M.J."/>
            <person name="Morrison M."/>
            <person name="Plugge C."/>
            <person name="Rohlin L."/>
            <person name="Scholten J."/>
            <person name="Sieber J."/>
            <person name="Stams A.J.M."/>
            <person name="Worm P."/>
            <person name="Henstra A.M."/>
            <person name="Richardson P."/>
        </authorList>
    </citation>
    <scope>NUCLEOTIDE SEQUENCE [LARGE SCALE GENOMIC DNA]</scope>
    <source>
        <strain evidence="2">DSM 10017 / MPOB</strain>
    </source>
</reference>
<gene>
    <name evidence="1" type="ordered locus">Sfum_2770</name>
</gene>
<dbReference type="Proteomes" id="UP000001784">
    <property type="component" value="Chromosome"/>
</dbReference>
<proteinExistence type="predicted"/>
<evidence type="ECO:0008006" key="3">
    <source>
        <dbReference type="Google" id="ProtNLM"/>
    </source>
</evidence>
<keyword evidence="2" id="KW-1185">Reference proteome</keyword>
<evidence type="ECO:0000313" key="1">
    <source>
        <dbReference type="EMBL" id="ABK18448.1"/>
    </source>
</evidence>
<dbReference type="KEGG" id="sfu:Sfum_2770"/>
<dbReference type="Gene3D" id="3.40.50.150">
    <property type="entry name" value="Vaccinia Virus protein VP39"/>
    <property type="match status" value="1"/>
</dbReference>
<dbReference type="OrthoDB" id="5512768at2"/>
<sequence length="205" mass="23061">MEKSITGRVLATIAGFYDERRYGYEGFEGYRKSTDLFKLAECAAAMRASGYIGPERTVFADLGCADGRVNVLMSYFVKTSIGIEIDPEILSEYPQRKEDVETLLREAQLPLPPPNIFLLSGSSLEPDTYRRVFEATGVRFSDIDLFYTYITLHDVFAGKIENEARPGALYLVYGFGRILPRYERLELLVPDPGGQGIAALYVKRD</sequence>
<dbReference type="InParanoid" id="A0LLZ6"/>